<keyword evidence="1" id="KW-0812">Transmembrane</keyword>
<evidence type="ECO:0000313" key="4">
    <source>
        <dbReference type="Proteomes" id="UP000006281"/>
    </source>
</evidence>
<keyword evidence="4" id="KW-1185">Reference proteome</keyword>
<accession>K0K4Q1</accession>
<dbReference type="InterPro" id="IPR001434">
    <property type="entry name" value="OmcB-like_DUF11"/>
</dbReference>
<dbReference type="Pfam" id="PF01345">
    <property type="entry name" value="DUF11"/>
    <property type="match status" value="1"/>
</dbReference>
<keyword evidence="1" id="KW-0472">Membrane</keyword>
<dbReference type="NCBIfam" id="TIGR01451">
    <property type="entry name" value="B_ant_repeat"/>
    <property type="match status" value="1"/>
</dbReference>
<feature type="domain" description="DUF11" evidence="2">
    <location>
        <begin position="51"/>
        <end position="129"/>
    </location>
</feature>
<dbReference type="GO" id="GO:0005975">
    <property type="term" value="P:carbohydrate metabolic process"/>
    <property type="evidence" value="ECO:0007669"/>
    <property type="project" value="UniProtKB-ARBA"/>
</dbReference>
<gene>
    <name evidence="3" type="ordered locus">BN6_60150</name>
</gene>
<evidence type="ECO:0000313" key="3">
    <source>
        <dbReference type="EMBL" id="CCH33271.1"/>
    </source>
</evidence>
<dbReference type="InterPro" id="IPR047589">
    <property type="entry name" value="DUF11_rpt"/>
</dbReference>
<dbReference type="AlphaFoldDB" id="K0K4Q1"/>
<proteinExistence type="predicted"/>
<dbReference type="KEGG" id="sesp:BN6_60150"/>
<sequence length="209" mass="21851">MFDPDGGGAGAADRVDRRAAAALAARWPAAAPRGRRTGVHDKEGTAVTEGLSISIDNAHDQVHGGDELAYKITVRNTGSSDVEGLRVTQSVPPGVRVVTADQDGRTSETSVQWTASIPAGEDVTLTDKVVFDAAPDGTARLASSVCAYRTGETRPVVCSTDSDQLAATPPALAKSPMPWWPLVVAVVVLALAAGVFVVLRRRRRDRVAG</sequence>
<evidence type="ECO:0000259" key="2">
    <source>
        <dbReference type="Pfam" id="PF01345"/>
    </source>
</evidence>
<dbReference type="PATRIC" id="fig|1179773.3.peg.6058"/>
<keyword evidence="1" id="KW-1133">Transmembrane helix</keyword>
<evidence type="ECO:0000256" key="1">
    <source>
        <dbReference type="SAM" id="Phobius"/>
    </source>
</evidence>
<protein>
    <recommendedName>
        <fullName evidence="2">DUF11 domain-containing protein</fullName>
    </recommendedName>
</protein>
<dbReference type="Proteomes" id="UP000006281">
    <property type="component" value="Chromosome"/>
</dbReference>
<reference evidence="3 4" key="1">
    <citation type="journal article" date="2012" name="BMC Genomics">
        <title>Complete genome sequence of Saccharothrix espanaensis DSM 44229T and comparison to the other completely sequenced Pseudonocardiaceae.</title>
        <authorList>
            <person name="Strobel T."/>
            <person name="Al-Dilaimi A."/>
            <person name="Blom J."/>
            <person name="Gessner A."/>
            <person name="Kalinowski J."/>
            <person name="Luzhetska M."/>
            <person name="Puhler A."/>
            <person name="Szczepanowski R."/>
            <person name="Bechthold A."/>
            <person name="Ruckert C."/>
        </authorList>
    </citation>
    <scope>NUCLEOTIDE SEQUENCE [LARGE SCALE GENOMIC DNA]</scope>
    <source>
        <strain evidence="4">ATCC 51144 / DSM 44229 / JCM 9112 / NBRC 15066 / NRRL 15764</strain>
    </source>
</reference>
<dbReference type="InterPro" id="IPR013783">
    <property type="entry name" value="Ig-like_fold"/>
</dbReference>
<dbReference type="HOGENOM" id="CLU_1234460_0_0_11"/>
<dbReference type="eggNOG" id="COG4719">
    <property type="taxonomic scope" value="Bacteria"/>
</dbReference>
<dbReference type="EMBL" id="HE804045">
    <property type="protein sequence ID" value="CCH33271.1"/>
    <property type="molecule type" value="Genomic_DNA"/>
</dbReference>
<dbReference type="Gene3D" id="2.60.40.10">
    <property type="entry name" value="Immunoglobulins"/>
    <property type="match status" value="1"/>
</dbReference>
<name>K0K4Q1_SACES</name>
<dbReference type="STRING" id="1179773.BN6_60150"/>
<organism evidence="3 4">
    <name type="scientific">Saccharothrix espanaensis (strain ATCC 51144 / DSM 44229 / JCM 9112 / NBRC 15066 / NRRL 15764)</name>
    <dbReference type="NCBI Taxonomy" id="1179773"/>
    <lineage>
        <taxon>Bacteria</taxon>
        <taxon>Bacillati</taxon>
        <taxon>Actinomycetota</taxon>
        <taxon>Actinomycetes</taxon>
        <taxon>Pseudonocardiales</taxon>
        <taxon>Pseudonocardiaceae</taxon>
        <taxon>Saccharothrix</taxon>
    </lineage>
</organism>
<feature type="transmembrane region" description="Helical" evidence="1">
    <location>
        <begin position="179"/>
        <end position="199"/>
    </location>
</feature>